<dbReference type="PANTHER" id="PTHR19860:SF40">
    <property type="entry name" value="WD40 REPEAT-CONTAINING PROTEIN"/>
    <property type="match status" value="1"/>
</dbReference>
<dbReference type="EMBL" id="JAZGQO010000007">
    <property type="protein sequence ID" value="KAK6183060.1"/>
    <property type="molecule type" value="Genomic_DNA"/>
</dbReference>
<protein>
    <recommendedName>
        <fullName evidence="3">NACHT domain-containing protein</fullName>
    </recommendedName>
</protein>
<gene>
    <name evidence="4" type="ORF">SNE40_010609</name>
</gene>
<feature type="repeat" description="TPR" evidence="2">
    <location>
        <begin position="792"/>
        <end position="825"/>
    </location>
</feature>
<dbReference type="SUPFAM" id="SSF52540">
    <property type="entry name" value="P-loop containing nucleoside triphosphate hydrolases"/>
    <property type="match status" value="1"/>
</dbReference>
<dbReference type="Pfam" id="PF13271">
    <property type="entry name" value="DUF4062"/>
    <property type="match status" value="1"/>
</dbReference>
<organism evidence="4 5">
    <name type="scientific">Patella caerulea</name>
    <name type="common">Rayed Mediterranean limpet</name>
    <dbReference type="NCBI Taxonomy" id="87958"/>
    <lineage>
        <taxon>Eukaryota</taxon>
        <taxon>Metazoa</taxon>
        <taxon>Spiralia</taxon>
        <taxon>Lophotrochozoa</taxon>
        <taxon>Mollusca</taxon>
        <taxon>Gastropoda</taxon>
        <taxon>Patellogastropoda</taxon>
        <taxon>Patelloidea</taxon>
        <taxon>Patellidae</taxon>
        <taxon>Patella</taxon>
    </lineage>
</organism>
<keyword evidence="1" id="KW-0677">Repeat</keyword>
<dbReference type="Gene3D" id="1.25.40.10">
    <property type="entry name" value="Tetratricopeptide repeat domain"/>
    <property type="match status" value="3"/>
</dbReference>
<dbReference type="Proteomes" id="UP001347796">
    <property type="component" value="Unassembled WGS sequence"/>
</dbReference>
<evidence type="ECO:0000313" key="5">
    <source>
        <dbReference type="Proteomes" id="UP001347796"/>
    </source>
</evidence>
<dbReference type="PROSITE" id="PS50005">
    <property type="entry name" value="TPR"/>
    <property type="match status" value="2"/>
</dbReference>
<dbReference type="PROSITE" id="PS50837">
    <property type="entry name" value="NACHT"/>
    <property type="match status" value="1"/>
</dbReference>
<dbReference type="AlphaFoldDB" id="A0AAN8Q580"/>
<evidence type="ECO:0000256" key="1">
    <source>
        <dbReference type="ARBA" id="ARBA00022737"/>
    </source>
</evidence>
<proteinExistence type="predicted"/>
<keyword evidence="5" id="KW-1185">Reference proteome</keyword>
<dbReference type="InterPro" id="IPR007111">
    <property type="entry name" value="NACHT_NTPase"/>
</dbReference>
<dbReference type="Pfam" id="PF13424">
    <property type="entry name" value="TPR_12"/>
    <property type="match status" value="2"/>
</dbReference>
<dbReference type="SUPFAM" id="SSF48452">
    <property type="entry name" value="TPR-like"/>
    <property type="match status" value="2"/>
</dbReference>
<dbReference type="Gene3D" id="3.40.50.300">
    <property type="entry name" value="P-loop containing nucleotide triphosphate hydrolases"/>
    <property type="match status" value="1"/>
</dbReference>
<dbReference type="Pfam" id="PF24883">
    <property type="entry name" value="NPHP3_N"/>
    <property type="match status" value="1"/>
</dbReference>
<evidence type="ECO:0000256" key="2">
    <source>
        <dbReference type="PROSITE-ProRule" id="PRU00339"/>
    </source>
</evidence>
<evidence type="ECO:0000259" key="3">
    <source>
        <dbReference type="PROSITE" id="PS50837"/>
    </source>
</evidence>
<reference evidence="4 5" key="1">
    <citation type="submission" date="2024-01" db="EMBL/GenBank/DDBJ databases">
        <title>The genome of the rayed Mediterranean limpet Patella caerulea (Linnaeus, 1758).</title>
        <authorList>
            <person name="Anh-Thu Weber A."/>
            <person name="Halstead-Nussloch G."/>
        </authorList>
    </citation>
    <scope>NUCLEOTIDE SEQUENCE [LARGE SCALE GENOMIC DNA]</scope>
    <source>
        <strain evidence="4">AATW-2023a</strain>
        <tissue evidence="4">Whole specimen</tissue>
    </source>
</reference>
<dbReference type="GO" id="GO:0080008">
    <property type="term" value="C:Cul4-RING E3 ubiquitin ligase complex"/>
    <property type="evidence" value="ECO:0007669"/>
    <property type="project" value="TreeGrafter"/>
</dbReference>
<feature type="domain" description="NACHT" evidence="3">
    <location>
        <begin position="249"/>
        <end position="361"/>
    </location>
</feature>
<dbReference type="InterPro" id="IPR019734">
    <property type="entry name" value="TPR_rpt"/>
</dbReference>
<accession>A0AAN8Q580</accession>
<comment type="caution">
    <text evidence="4">The sequence shown here is derived from an EMBL/GenBank/DDBJ whole genome shotgun (WGS) entry which is preliminary data.</text>
</comment>
<feature type="repeat" description="TPR" evidence="2">
    <location>
        <begin position="875"/>
        <end position="908"/>
    </location>
</feature>
<dbReference type="InterPro" id="IPR051191">
    <property type="entry name" value="DCAF12"/>
</dbReference>
<sequence length="1247" mass="144662">MEDEREILTRKYFPQIHHLCNSRGVQFVAVDMRWGITKEAGENAQVINICLRELDRSDMFVGFFGQRYGWHGDKDELLQQNFDNAVSRYTWLDKVRDKSVTELEFLHGHLNSPGSLPACIYFRDKAYDDKIRDEAMKKGDKKGVFKYSAESELSTSLMEDLKKRVKTTEDQLLDLDLKYPDPAQVAEKMFNCIWKQLTEVLLVDSDVEKLTPREQDLLDHNAFLANHMSVYCGNTDYIHQLNSTIDSKKSLLVSGIAGSGKSALLSNWVEDLKKNTDLILVYHFIGCSSNSTRPMNIVERLLHELEQHLPVDEKKEDKKSINKDLKAADLQKLLQDLQVVMEKICSQEKQAVIIIDGLDKLMQANKTEKPLYWLPNEIPSNISIILSTIEGDMELDTQLITERKFDQLNIKPLDPATQQLICTKSLMMYGKELSPDQMKRIIDAEQTQNPLFLMITVSEIVVFGYFRLLDKKIDSLITCNSVEELFENYLQRLEEDYNVSTFPGNLVEKVLLAILFSRNGISETELKEILDIPDSVWSPLYFAMEKYVIQHSGLLNFGFQELKTAVEKKYLKSPQDGKTILKLMIEYFEKKRKGLDWSVLRGDHNVSRCSIELPFLQKQIGDKEGLLTTITDLTVFQSLFQEHNYEIIELWEATGCDTSEIIDRYLTNFDVRIADIYLKRQQNLDKKYSSPPGVQASELLTDLRVTLGYVQKPVEGIKIMKRQIQILENSKECMDEKKRQEALVRCQYFLAGQYVEMEDYETGVPIHEKIISDLEKLKEAGSISIDSLIVLAMSYNDIGVTLVSRGEYEEAEKYFYKSMEIESAEGLRQEEGECLMNIALCRLQQGDTDKALELYLKTLEIFEDVFFGQLNHNLGQLMTNIGLTYRRQNKLEEAEKYYNRSLKIKAQALGWDNPDVAYVYMNLSVIEQLRENLPKSIELITKAELIFKKRNTDLYTNANYRKVFENRVLYIVLQQRYEDAEEEYQTILNVLVDKGLMDFCLKGLHLEMLKFYIRSEEYDKATKTALALLSRTNPQPTDFTYLDHLDALKPIEERPQREYKYSLERAFDLWPDNGDIGRRLARNNYIPRDLTDKLLQHLQKIDENVEGLGAMTYGYASDWCCEDQKQDLALTVLRKGFEFYPDSMEIIDRFTTILREKKDYAGLLEFLQPVTKRIDNSALHYIAGYSAVMQAQFDLARELLKRIIDKDSDPDPDIMLQKAKDLYNSIDQFESEMEKHNAEQSKRTESK</sequence>
<keyword evidence="2" id="KW-0802">TPR repeat</keyword>
<dbReference type="InterPro" id="IPR025139">
    <property type="entry name" value="DUF4062"/>
</dbReference>
<dbReference type="InterPro" id="IPR027417">
    <property type="entry name" value="P-loop_NTPase"/>
</dbReference>
<name>A0AAN8Q580_PATCE</name>
<dbReference type="InterPro" id="IPR056884">
    <property type="entry name" value="NPHP3-like_N"/>
</dbReference>
<dbReference type="SMART" id="SM00028">
    <property type="entry name" value="TPR"/>
    <property type="match status" value="5"/>
</dbReference>
<dbReference type="PANTHER" id="PTHR19860">
    <property type="entry name" value="DDB1- AND CUL4-ASSOCIATED FACTOR 12-RELATED"/>
    <property type="match status" value="1"/>
</dbReference>
<evidence type="ECO:0000313" key="4">
    <source>
        <dbReference type="EMBL" id="KAK6183060.1"/>
    </source>
</evidence>
<dbReference type="InterPro" id="IPR011990">
    <property type="entry name" value="TPR-like_helical_dom_sf"/>
</dbReference>